<dbReference type="SUPFAM" id="SSF81301">
    <property type="entry name" value="Nucleotidyltransferase"/>
    <property type="match status" value="1"/>
</dbReference>
<dbReference type="GO" id="GO:0008728">
    <property type="term" value="F:GTP diphosphokinase activity"/>
    <property type="evidence" value="ECO:0007669"/>
    <property type="project" value="UniProtKB-EC"/>
</dbReference>
<evidence type="ECO:0000256" key="1">
    <source>
        <dbReference type="ARBA" id="ARBA00004976"/>
    </source>
</evidence>
<keyword evidence="3" id="KW-0808">Transferase</keyword>
<evidence type="ECO:0000313" key="4">
    <source>
        <dbReference type="Proteomes" id="UP001519345"/>
    </source>
</evidence>
<dbReference type="PANTHER" id="PTHR47837:SF2">
    <property type="entry name" value="GTP PYROPHOSPHOKINASE YWAC"/>
    <property type="match status" value="1"/>
</dbReference>
<organism evidence="3 4">
    <name type="scientific">Virgibacillus natechei</name>
    <dbReference type="NCBI Taxonomy" id="1216297"/>
    <lineage>
        <taxon>Bacteria</taxon>
        <taxon>Bacillati</taxon>
        <taxon>Bacillota</taxon>
        <taxon>Bacilli</taxon>
        <taxon>Bacillales</taxon>
        <taxon>Bacillaceae</taxon>
        <taxon>Virgibacillus</taxon>
    </lineage>
</organism>
<proteinExistence type="predicted"/>
<feature type="domain" description="RelA/SpoT" evidence="2">
    <location>
        <begin position="57"/>
        <end position="180"/>
    </location>
</feature>
<evidence type="ECO:0000259" key="2">
    <source>
        <dbReference type="SMART" id="SM00954"/>
    </source>
</evidence>
<dbReference type="InterPro" id="IPR043519">
    <property type="entry name" value="NT_sf"/>
</dbReference>
<dbReference type="Gene3D" id="3.30.460.10">
    <property type="entry name" value="Beta Polymerase, domain 2"/>
    <property type="match status" value="1"/>
</dbReference>
<dbReference type="PANTHER" id="PTHR47837">
    <property type="entry name" value="GTP PYROPHOSPHOKINASE YJBM"/>
    <property type="match status" value="1"/>
</dbReference>
<dbReference type="RefSeq" id="WP_245301649.1">
    <property type="nucleotide sequence ID" value="NZ_CP110224.1"/>
</dbReference>
<sequence length="247" mass="29434">MEMNQVQLKELRQIRHEMKRFMMIYKFGLDEMNTKLNILKEEFQNVHEYNPIEHIKSRIKTPESIMKKVSRKNIDMSQESIKQNIHDIVGTRVICSFRSDIYKISEMIQMQKDITVVDFKDYIKNPKPNGYQSLHLILSIPVLLSDREEQVFVEIQIRTVAMDFWASLEHKIYYKYNKTIPENLTKELTNAASIANELDHRMEQIHKEVGNIKGLEDTEDEFDFLQMINDNTNHLTTTFLKSFIREE</sequence>
<accession>A0ABS4IJH9</accession>
<dbReference type="InterPro" id="IPR052366">
    <property type="entry name" value="GTP_Pyrophosphokinase"/>
</dbReference>
<protein>
    <submittedName>
        <fullName evidence="3">GTP pyrophosphokinase</fullName>
        <ecNumber evidence="3">2.7.6.5</ecNumber>
    </submittedName>
</protein>
<comment type="caution">
    <text evidence="3">The sequence shown here is derived from an EMBL/GenBank/DDBJ whole genome shotgun (WGS) entry which is preliminary data.</text>
</comment>
<dbReference type="SMART" id="SM00954">
    <property type="entry name" value="RelA_SpoT"/>
    <property type="match status" value="1"/>
</dbReference>
<dbReference type="CDD" id="cd05399">
    <property type="entry name" value="NT_Rel-Spo_like"/>
    <property type="match status" value="1"/>
</dbReference>
<dbReference type="Gene3D" id="1.10.287.860">
    <property type="entry name" value="Nucleotidyltransferase"/>
    <property type="match status" value="1"/>
</dbReference>
<dbReference type="Proteomes" id="UP001519345">
    <property type="component" value="Unassembled WGS sequence"/>
</dbReference>
<dbReference type="InterPro" id="IPR007685">
    <property type="entry name" value="RelA_SpoT"/>
</dbReference>
<dbReference type="EC" id="2.7.6.5" evidence="3"/>
<gene>
    <name evidence="3" type="ORF">J2Z83_003221</name>
</gene>
<comment type="pathway">
    <text evidence="1">Purine metabolism; ppGpp biosynthesis; ppGpp from GTP: step 1/2.</text>
</comment>
<reference evidence="3 4" key="1">
    <citation type="submission" date="2021-03" db="EMBL/GenBank/DDBJ databases">
        <title>Genomic Encyclopedia of Type Strains, Phase IV (KMG-IV): sequencing the most valuable type-strain genomes for metagenomic binning, comparative biology and taxonomic classification.</title>
        <authorList>
            <person name="Goeker M."/>
        </authorList>
    </citation>
    <scope>NUCLEOTIDE SEQUENCE [LARGE SCALE GENOMIC DNA]</scope>
    <source>
        <strain evidence="3 4">DSM 25609</strain>
    </source>
</reference>
<dbReference type="EMBL" id="JAGGKX010000020">
    <property type="protein sequence ID" value="MBP1971084.1"/>
    <property type="molecule type" value="Genomic_DNA"/>
</dbReference>
<name>A0ABS4IJH9_9BACI</name>
<evidence type="ECO:0000313" key="3">
    <source>
        <dbReference type="EMBL" id="MBP1971084.1"/>
    </source>
</evidence>
<dbReference type="Pfam" id="PF04607">
    <property type="entry name" value="RelA_SpoT"/>
    <property type="match status" value="1"/>
</dbReference>
<keyword evidence="4" id="KW-1185">Reference proteome</keyword>